<protein>
    <recommendedName>
        <fullName evidence="1">ApeI dehydratase-like domain-containing protein</fullName>
    </recommendedName>
</protein>
<evidence type="ECO:0000313" key="2">
    <source>
        <dbReference type="EMBL" id="GBG15785.1"/>
    </source>
</evidence>
<dbReference type="Pfam" id="PF22818">
    <property type="entry name" value="ApeI-like"/>
    <property type="match status" value="1"/>
</dbReference>
<gene>
    <name evidence="2" type="ORF">NMK_3397</name>
</gene>
<dbReference type="Proteomes" id="UP000245081">
    <property type="component" value="Unassembled WGS sequence"/>
</dbReference>
<evidence type="ECO:0000259" key="1">
    <source>
        <dbReference type="Pfam" id="PF22818"/>
    </source>
</evidence>
<proteinExistence type="predicted"/>
<reference evidence="2 3" key="1">
    <citation type="journal article" date="2018" name="Environ. Microbiol.">
        <title>Isolation and genomic characterization of Novimethylophilus kurashikiensis gen. nov. sp. nov., a new lanthanide-dependent methylotrophic species of Methylophilaceae.</title>
        <authorList>
            <person name="Lv H."/>
            <person name="Sahin N."/>
            <person name="Tani A."/>
        </authorList>
    </citation>
    <scope>NUCLEOTIDE SEQUENCE [LARGE SCALE GENOMIC DNA]</scope>
    <source>
        <strain evidence="2 3">La2-4</strain>
    </source>
</reference>
<sequence>MKRQATLHIPADHPAFAGHFPGLPIVPGVVLLDEAIYAIMQDLGSVPKAWKIASAKFLSPLGPETTVIIEFDIQESGSVQFDIVDGERRIATGSLTPTQ</sequence>
<dbReference type="SUPFAM" id="SSF54637">
    <property type="entry name" value="Thioesterase/thiol ester dehydrase-isomerase"/>
    <property type="match status" value="1"/>
</dbReference>
<accession>A0A2R5FCP9</accession>
<dbReference type="Gene3D" id="3.10.129.10">
    <property type="entry name" value="Hotdog Thioesterase"/>
    <property type="match status" value="1"/>
</dbReference>
<dbReference type="InterPro" id="IPR054545">
    <property type="entry name" value="ApeI-like"/>
</dbReference>
<evidence type="ECO:0000313" key="3">
    <source>
        <dbReference type="Proteomes" id="UP000245081"/>
    </source>
</evidence>
<keyword evidence="3" id="KW-1185">Reference proteome</keyword>
<dbReference type="OrthoDB" id="9787658at2"/>
<dbReference type="RefSeq" id="WP_109016937.1">
    <property type="nucleotide sequence ID" value="NZ_BDOQ01000021.1"/>
</dbReference>
<name>A0A2R5FCP9_9PROT</name>
<feature type="domain" description="ApeI dehydratase-like" evidence="1">
    <location>
        <begin position="4"/>
        <end position="93"/>
    </location>
</feature>
<dbReference type="InterPro" id="IPR029069">
    <property type="entry name" value="HotDog_dom_sf"/>
</dbReference>
<organism evidence="2 3">
    <name type="scientific">Novimethylophilus kurashikiensis</name>
    <dbReference type="NCBI Taxonomy" id="1825523"/>
    <lineage>
        <taxon>Bacteria</taxon>
        <taxon>Pseudomonadati</taxon>
        <taxon>Pseudomonadota</taxon>
        <taxon>Betaproteobacteria</taxon>
        <taxon>Nitrosomonadales</taxon>
        <taxon>Methylophilaceae</taxon>
        <taxon>Novimethylophilus</taxon>
    </lineage>
</organism>
<comment type="caution">
    <text evidence="2">The sequence shown here is derived from an EMBL/GenBank/DDBJ whole genome shotgun (WGS) entry which is preliminary data.</text>
</comment>
<dbReference type="EMBL" id="BDOQ01000021">
    <property type="protein sequence ID" value="GBG15785.1"/>
    <property type="molecule type" value="Genomic_DNA"/>
</dbReference>
<dbReference type="GO" id="GO:0016829">
    <property type="term" value="F:lyase activity"/>
    <property type="evidence" value="ECO:0007669"/>
    <property type="project" value="UniProtKB-KW"/>
</dbReference>
<dbReference type="AlphaFoldDB" id="A0A2R5FCP9"/>